<dbReference type="PROSITE" id="PS00475">
    <property type="entry name" value="RIBOSOMAL_L15"/>
    <property type="match status" value="1"/>
</dbReference>
<keyword evidence="3 6" id="KW-0694">RNA-binding</keyword>
<evidence type="ECO:0000256" key="3">
    <source>
        <dbReference type="ARBA" id="ARBA00022884"/>
    </source>
</evidence>
<comment type="function">
    <text evidence="6">Binds to the 23S rRNA.</text>
</comment>
<feature type="compositionally biased region" description="Basic and acidic residues" evidence="8">
    <location>
        <begin position="1"/>
        <end position="20"/>
    </location>
</feature>
<feature type="compositionally biased region" description="Low complexity" evidence="8">
    <location>
        <begin position="39"/>
        <end position="50"/>
    </location>
</feature>
<keyword evidence="11" id="KW-1185">Reference proteome</keyword>
<evidence type="ECO:0000256" key="5">
    <source>
        <dbReference type="ARBA" id="ARBA00023274"/>
    </source>
</evidence>
<gene>
    <name evidence="6" type="primary">rplO</name>
    <name evidence="10" type="ORF">ET475_02820</name>
</gene>
<evidence type="ECO:0000256" key="6">
    <source>
        <dbReference type="HAMAP-Rule" id="MF_01341"/>
    </source>
</evidence>
<dbReference type="SUPFAM" id="SSF52080">
    <property type="entry name" value="Ribosomal proteins L15p and L18e"/>
    <property type="match status" value="1"/>
</dbReference>
<feature type="domain" description="Large ribosomal subunit protein uL15/eL18" evidence="9">
    <location>
        <begin position="128"/>
        <end position="195"/>
    </location>
</feature>
<evidence type="ECO:0000256" key="8">
    <source>
        <dbReference type="SAM" id="MobiDB-lite"/>
    </source>
</evidence>
<dbReference type="FunFam" id="3.100.10.10:FF:000005">
    <property type="entry name" value="50S ribosomal protein L15"/>
    <property type="match status" value="1"/>
</dbReference>
<dbReference type="InterPro" id="IPR030878">
    <property type="entry name" value="Ribosomal_uL15"/>
</dbReference>
<protein>
    <recommendedName>
        <fullName evidence="6">Large ribosomal subunit protein uL15</fullName>
    </recommendedName>
</protein>
<dbReference type="NCBIfam" id="TIGR01071">
    <property type="entry name" value="rplO_bact"/>
    <property type="match status" value="1"/>
</dbReference>
<dbReference type="AlphaFoldDB" id="A0A4P6EA66"/>
<dbReference type="GO" id="GO:0019843">
    <property type="term" value="F:rRNA binding"/>
    <property type="evidence" value="ECO:0007669"/>
    <property type="project" value="UniProtKB-UniRule"/>
</dbReference>
<proteinExistence type="inferred from homology"/>
<evidence type="ECO:0000256" key="7">
    <source>
        <dbReference type="RuleBase" id="RU003888"/>
    </source>
</evidence>
<evidence type="ECO:0000313" key="11">
    <source>
        <dbReference type="Proteomes" id="UP000293995"/>
    </source>
</evidence>
<dbReference type="Gene3D" id="3.100.10.10">
    <property type="match status" value="1"/>
</dbReference>
<comment type="subunit">
    <text evidence="6">Part of the 50S ribosomal subunit.</text>
</comment>
<dbReference type="InterPro" id="IPR001196">
    <property type="entry name" value="Ribosomal_uL15_CS"/>
</dbReference>
<keyword evidence="5 6" id="KW-0687">Ribonucleoprotein</keyword>
<dbReference type="EMBL" id="CP035494">
    <property type="protein sequence ID" value="QAY59032.1"/>
    <property type="molecule type" value="Genomic_DNA"/>
</dbReference>
<reference evidence="10 11" key="1">
    <citation type="submission" date="2019-01" db="EMBL/GenBank/DDBJ databases">
        <title>Genome sequencing of strain DFW100M-13.</title>
        <authorList>
            <person name="Heo J."/>
            <person name="Kim S.-J."/>
            <person name="Kim J.-S."/>
            <person name="Hong S.-B."/>
            <person name="Kwon S.-W."/>
        </authorList>
    </citation>
    <scope>NUCLEOTIDE SEQUENCE [LARGE SCALE GENOMIC DNA]</scope>
    <source>
        <strain evidence="10 11">DFW100M-13</strain>
    </source>
</reference>
<evidence type="ECO:0000313" key="10">
    <source>
        <dbReference type="EMBL" id="QAY59032.1"/>
    </source>
</evidence>
<name>A0A4P6EA66_9MICO</name>
<keyword evidence="2 6" id="KW-0699">rRNA-binding</keyword>
<dbReference type="InterPro" id="IPR021131">
    <property type="entry name" value="Ribosomal_uL15/eL18"/>
</dbReference>
<dbReference type="KEGG" id="mprt:ET475_02820"/>
<dbReference type="GO" id="GO:0003735">
    <property type="term" value="F:structural constituent of ribosome"/>
    <property type="evidence" value="ECO:0007669"/>
    <property type="project" value="InterPro"/>
</dbReference>
<evidence type="ECO:0000256" key="2">
    <source>
        <dbReference type="ARBA" id="ARBA00022730"/>
    </source>
</evidence>
<dbReference type="HAMAP" id="MF_01341">
    <property type="entry name" value="Ribosomal_uL15"/>
    <property type="match status" value="1"/>
</dbReference>
<feature type="region of interest" description="Disordered" evidence="8">
    <location>
        <begin position="1"/>
        <end position="91"/>
    </location>
</feature>
<dbReference type="InterPro" id="IPR005749">
    <property type="entry name" value="Ribosomal_uL15_bac-type"/>
</dbReference>
<dbReference type="RefSeq" id="WP_129385820.1">
    <property type="nucleotide sequence ID" value="NZ_CP035494.1"/>
</dbReference>
<dbReference type="Pfam" id="PF00828">
    <property type="entry name" value="Ribosomal_L27A"/>
    <property type="match status" value="1"/>
</dbReference>
<accession>A0A4P6EA66</accession>
<dbReference type="OrthoDB" id="9810293at2"/>
<dbReference type="PANTHER" id="PTHR12934">
    <property type="entry name" value="50S RIBOSOMAL PROTEIN L15"/>
    <property type="match status" value="1"/>
</dbReference>
<dbReference type="GO" id="GO:0006412">
    <property type="term" value="P:translation"/>
    <property type="evidence" value="ECO:0007669"/>
    <property type="project" value="UniProtKB-UniRule"/>
</dbReference>
<dbReference type="PANTHER" id="PTHR12934:SF11">
    <property type="entry name" value="LARGE RIBOSOMAL SUBUNIT PROTEIN UL15M"/>
    <property type="match status" value="1"/>
</dbReference>
<sequence>MAENAEKTEAVEAEKVEKKAPAKKAAAKPAAKADKAPAKKAAATKDAAPARPDVVKVHHLRPVPGANTAKTRVGRGEGSKGKTAGRGTKGTKARYQVRPGFQGGQLPLHMRAPKLRGFKNPFRVEYQVVNLGKLAELYPQGGDVTVSDLVAKGAVRKNERVKVLGTGDIAVKLNVSVDKISSSAEQKIVAAGGTVAVATAE</sequence>
<evidence type="ECO:0000259" key="9">
    <source>
        <dbReference type="Pfam" id="PF00828"/>
    </source>
</evidence>
<keyword evidence="4 6" id="KW-0689">Ribosomal protein</keyword>
<dbReference type="Proteomes" id="UP000293995">
    <property type="component" value="Chromosome"/>
</dbReference>
<dbReference type="GO" id="GO:0022625">
    <property type="term" value="C:cytosolic large ribosomal subunit"/>
    <property type="evidence" value="ECO:0007669"/>
    <property type="project" value="TreeGrafter"/>
</dbReference>
<dbReference type="InterPro" id="IPR036227">
    <property type="entry name" value="Ribosomal_uL15/eL18_sf"/>
</dbReference>
<evidence type="ECO:0000256" key="1">
    <source>
        <dbReference type="ARBA" id="ARBA00007320"/>
    </source>
</evidence>
<comment type="similarity">
    <text evidence="1 6 7">Belongs to the universal ribosomal protein uL15 family.</text>
</comment>
<organism evidence="10 11">
    <name type="scientific">Microbacterium protaetiae</name>
    <dbReference type="NCBI Taxonomy" id="2509458"/>
    <lineage>
        <taxon>Bacteria</taxon>
        <taxon>Bacillati</taxon>
        <taxon>Actinomycetota</taxon>
        <taxon>Actinomycetes</taxon>
        <taxon>Micrococcales</taxon>
        <taxon>Microbacteriaceae</taxon>
        <taxon>Microbacterium</taxon>
    </lineage>
</organism>
<evidence type="ECO:0000256" key="4">
    <source>
        <dbReference type="ARBA" id="ARBA00022980"/>
    </source>
</evidence>